<dbReference type="SUPFAM" id="SSF52972">
    <property type="entry name" value="ITPase-like"/>
    <property type="match status" value="1"/>
</dbReference>
<evidence type="ECO:0000256" key="1">
    <source>
        <dbReference type="ARBA" id="ARBA00008023"/>
    </source>
</evidence>
<dbReference type="EMBL" id="UINC01039766">
    <property type="protein sequence ID" value="SVB38726.1"/>
    <property type="molecule type" value="Genomic_DNA"/>
</dbReference>
<dbReference type="GO" id="GO:0005829">
    <property type="term" value="C:cytosol"/>
    <property type="evidence" value="ECO:0007669"/>
    <property type="project" value="TreeGrafter"/>
</dbReference>
<dbReference type="Pfam" id="PF01725">
    <property type="entry name" value="Ham1p_like"/>
    <property type="match status" value="1"/>
</dbReference>
<dbReference type="PANTHER" id="PTHR11067">
    <property type="entry name" value="INOSINE TRIPHOSPHATE PYROPHOSPHATASE/HAM1 PROTEIN"/>
    <property type="match status" value="1"/>
</dbReference>
<gene>
    <name evidence="3" type="ORF">METZ01_LOCUS191580</name>
</gene>
<feature type="non-terminal residue" evidence="3">
    <location>
        <position position="1"/>
    </location>
</feature>
<comment type="similarity">
    <text evidence="1">Belongs to the HAM1 NTPase family.</text>
</comment>
<dbReference type="InterPro" id="IPR029001">
    <property type="entry name" value="ITPase-like_fam"/>
</dbReference>
<proteinExistence type="inferred from homology"/>
<evidence type="ECO:0000313" key="3">
    <source>
        <dbReference type="EMBL" id="SVB38726.1"/>
    </source>
</evidence>
<dbReference type="AlphaFoldDB" id="A0A382DJS5"/>
<organism evidence="3">
    <name type="scientific">marine metagenome</name>
    <dbReference type="NCBI Taxonomy" id="408172"/>
    <lineage>
        <taxon>unclassified sequences</taxon>
        <taxon>metagenomes</taxon>
        <taxon>ecological metagenomes</taxon>
    </lineage>
</organism>
<evidence type="ECO:0000256" key="2">
    <source>
        <dbReference type="ARBA" id="ARBA00022801"/>
    </source>
</evidence>
<accession>A0A382DJS5</accession>
<evidence type="ECO:0008006" key="4">
    <source>
        <dbReference type="Google" id="ProtNLM"/>
    </source>
</evidence>
<name>A0A382DJS5_9ZZZZ</name>
<reference evidence="3" key="1">
    <citation type="submission" date="2018-05" db="EMBL/GenBank/DDBJ databases">
        <authorList>
            <person name="Lanie J.A."/>
            <person name="Ng W.-L."/>
            <person name="Kazmierczak K.M."/>
            <person name="Andrzejewski T.M."/>
            <person name="Davidsen T.M."/>
            <person name="Wayne K.J."/>
            <person name="Tettelin H."/>
            <person name="Glass J.I."/>
            <person name="Rusch D."/>
            <person name="Podicherti R."/>
            <person name="Tsui H.-C.T."/>
            <person name="Winkler M.E."/>
        </authorList>
    </citation>
    <scope>NUCLEOTIDE SEQUENCE</scope>
</reference>
<dbReference type="PANTHER" id="PTHR11067:SF9">
    <property type="entry name" value="INOSINE TRIPHOSPHATE PYROPHOSPHATASE"/>
    <property type="match status" value="1"/>
</dbReference>
<keyword evidence="2" id="KW-0378">Hydrolase</keyword>
<sequence length="63" mass="7229">VEGVILDRKQGDGGFGYDPIFYYPNLKKTFAELQKGEKNNISHRGKALRKFSQILEKRIKSNS</sequence>
<dbReference type="GO" id="GO:0047429">
    <property type="term" value="F:nucleoside triphosphate diphosphatase activity"/>
    <property type="evidence" value="ECO:0007669"/>
    <property type="project" value="InterPro"/>
</dbReference>
<dbReference type="Gene3D" id="3.90.950.10">
    <property type="match status" value="1"/>
</dbReference>
<dbReference type="GO" id="GO:0009143">
    <property type="term" value="P:nucleoside triphosphate catabolic process"/>
    <property type="evidence" value="ECO:0007669"/>
    <property type="project" value="InterPro"/>
</dbReference>
<protein>
    <recommendedName>
        <fullName evidence="4">Non-canonical purine NTP pyrophosphatase</fullName>
    </recommendedName>
</protein>
<dbReference type="InterPro" id="IPR002637">
    <property type="entry name" value="RdgB/HAM1"/>
</dbReference>